<evidence type="ECO:0000256" key="4">
    <source>
        <dbReference type="ARBA" id="ARBA00023284"/>
    </source>
</evidence>
<comment type="caution">
    <text evidence="7">The sequence shown here is derived from an EMBL/GenBank/DDBJ whole genome shotgun (WGS) entry which is preliminary data.</text>
</comment>
<evidence type="ECO:0000256" key="2">
    <source>
        <dbReference type="ARBA" id="ARBA00022748"/>
    </source>
</evidence>
<dbReference type="PANTHER" id="PTHR42852:SF6">
    <property type="entry name" value="THIOL:DISULFIDE INTERCHANGE PROTEIN DSBE"/>
    <property type="match status" value="1"/>
</dbReference>
<dbReference type="PROSITE" id="PS00194">
    <property type="entry name" value="THIOREDOXIN_1"/>
    <property type="match status" value="1"/>
</dbReference>
<dbReference type="InterPro" id="IPR013766">
    <property type="entry name" value="Thioredoxin_domain"/>
</dbReference>
<dbReference type="SUPFAM" id="SSF52833">
    <property type="entry name" value="Thioredoxin-like"/>
    <property type="match status" value="1"/>
</dbReference>
<organism evidence="7 8">
    <name type="scientific">Xanthomonas sacchari</name>
    <dbReference type="NCBI Taxonomy" id="56458"/>
    <lineage>
        <taxon>Bacteria</taxon>
        <taxon>Pseudomonadati</taxon>
        <taxon>Pseudomonadota</taxon>
        <taxon>Gammaproteobacteria</taxon>
        <taxon>Lysobacterales</taxon>
        <taxon>Lysobacteraceae</taxon>
        <taxon>Xanthomonas</taxon>
    </lineage>
</organism>
<dbReference type="Gene3D" id="3.40.30.10">
    <property type="entry name" value="Glutaredoxin"/>
    <property type="match status" value="1"/>
</dbReference>
<dbReference type="RefSeq" id="WP_429002844.1">
    <property type="nucleotide sequence ID" value="NZ_CP099530.1"/>
</dbReference>
<dbReference type="PANTHER" id="PTHR42852">
    <property type="entry name" value="THIOL:DISULFIDE INTERCHANGE PROTEIN DSBE"/>
    <property type="match status" value="1"/>
</dbReference>
<dbReference type="InterPro" id="IPR000866">
    <property type="entry name" value="AhpC/TSA"/>
</dbReference>
<dbReference type="PROSITE" id="PS51257">
    <property type="entry name" value="PROKAR_LIPOPROTEIN"/>
    <property type="match status" value="1"/>
</dbReference>
<protein>
    <submittedName>
        <fullName evidence="7">Thiol-disulfide oxidoreductase ResA</fullName>
    </submittedName>
</protein>
<dbReference type="InterPro" id="IPR050553">
    <property type="entry name" value="Thioredoxin_ResA/DsbE_sf"/>
</dbReference>
<accession>A0ABT3E0X6</accession>
<name>A0ABT3E0X6_9XANT</name>
<feature type="compositionally biased region" description="Low complexity" evidence="5">
    <location>
        <begin position="51"/>
        <end position="61"/>
    </location>
</feature>
<dbReference type="Pfam" id="PF00578">
    <property type="entry name" value="AhpC-TSA"/>
    <property type="match status" value="1"/>
</dbReference>
<evidence type="ECO:0000256" key="1">
    <source>
        <dbReference type="ARBA" id="ARBA00004196"/>
    </source>
</evidence>
<keyword evidence="8" id="KW-1185">Reference proteome</keyword>
<evidence type="ECO:0000313" key="7">
    <source>
        <dbReference type="EMBL" id="MCW0401302.1"/>
    </source>
</evidence>
<keyword evidence="2" id="KW-0201">Cytochrome c-type biogenesis</keyword>
<dbReference type="EMBL" id="JANFWR010000041">
    <property type="protein sequence ID" value="MCW0401302.1"/>
    <property type="molecule type" value="Genomic_DNA"/>
</dbReference>
<evidence type="ECO:0000256" key="3">
    <source>
        <dbReference type="ARBA" id="ARBA00023157"/>
    </source>
</evidence>
<comment type="subcellular location">
    <subcellularLocation>
        <location evidence="1">Cell envelope</location>
    </subcellularLocation>
</comment>
<feature type="compositionally biased region" description="Low complexity" evidence="5">
    <location>
        <begin position="28"/>
        <end position="41"/>
    </location>
</feature>
<reference evidence="7 8" key="1">
    <citation type="submission" date="2022-06" db="EMBL/GenBank/DDBJ databases">
        <title>Dynamics of rice microbiomes reveals core vertical transmitted seed endophytes.</title>
        <authorList>
            <person name="Liao K."/>
            <person name="Zhang X."/>
        </authorList>
    </citation>
    <scope>NUCLEOTIDE SEQUENCE [LARGE SCALE GENOMIC DNA]</scope>
    <source>
        <strain evidence="7 8">YT10-10-1</strain>
    </source>
</reference>
<evidence type="ECO:0000256" key="5">
    <source>
        <dbReference type="SAM" id="MobiDB-lite"/>
    </source>
</evidence>
<feature type="region of interest" description="Disordered" evidence="5">
    <location>
        <begin position="24"/>
        <end position="74"/>
    </location>
</feature>
<sequence>MTAMRLLFPLFAAAALLVGCDRQSTPKPADGAATTASSTAPKAPPAPAAPEAPAAPAAGPSVVQETRPEPSLKMKAVDGREYDLAAHRGQWVVVNFWATWCAPCLKEMPELSALHVMRDNIEVVGLAYEDIEPAEMQAFLKQHPVAYPIVIVDTYAPPADFATPRGLPMTYLIAPDGKLAKQFLGPVTAHDIETAIAAAGGPAPGQGKGKGKGKAAG</sequence>
<keyword evidence="4" id="KW-0676">Redox-active center</keyword>
<feature type="region of interest" description="Disordered" evidence="5">
    <location>
        <begin position="198"/>
        <end position="217"/>
    </location>
</feature>
<evidence type="ECO:0000259" key="6">
    <source>
        <dbReference type="PROSITE" id="PS51352"/>
    </source>
</evidence>
<dbReference type="PROSITE" id="PS51352">
    <property type="entry name" value="THIOREDOXIN_2"/>
    <property type="match status" value="1"/>
</dbReference>
<dbReference type="InterPro" id="IPR017937">
    <property type="entry name" value="Thioredoxin_CS"/>
</dbReference>
<dbReference type="CDD" id="cd02966">
    <property type="entry name" value="TlpA_like_family"/>
    <property type="match status" value="1"/>
</dbReference>
<evidence type="ECO:0000313" key="8">
    <source>
        <dbReference type="Proteomes" id="UP001320843"/>
    </source>
</evidence>
<dbReference type="InterPro" id="IPR036249">
    <property type="entry name" value="Thioredoxin-like_sf"/>
</dbReference>
<proteinExistence type="predicted"/>
<keyword evidence="3" id="KW-1015">Disulfide bond</keyword>
<gene>
    <name evidence="7" type="ORF">NB700_003858</name>
</gene>
<feature type="domain" description="Thioredoxin" evidence="6">
    <location>
        <begin position="63"/>
        <end position="201"/>
    </location>
</feature>
<dbReference type="Proteomes" id="UP001320843">
    <property type="component" value="Unassembled WGS sequence"/>
</dbReference>